<reference evidence="1 2" key="1">
    <citation type="submission" date="2015-12" db="EMBL/GenBank/DDBJ databases">
        <title>The genome of Folsomia candida.</title>
        <authorList>
            <person name="Faddeeva A."/>
            <person name="Derks M.F."/>
            <person name="Anvar Y."/>
            <person name="Smit S."/>
            <person name="Van Straalen N."/>
            <person name="Roelofs D."/>
        </authorList>
    </citation>
    <scope>NUCLEOTIDE SEQUENCE [LARGE SCALE GENOMIC DNA]</scope>
    <source>
        <strain evidence="1 2">VU population</strain>
        <tissue evidence="1">Whole body</tissue>
    </source>
</reference>
<dbReference type="Proteomes" id="UP000198287">
    <property type="component" value="Unassembled WGS sequence"/>
</dbReference>
<organism evidence="1 2">
    <name type="scientific">Folsomia candida</name>
    <name type="common">Springtail</name>
    <dbReference type="NCBI Taxonomy" id="158441"/>
    <lineage>
        <taxon>Eukaryota</taxon>
        <taxon>Metazoa</taxon>
        <taxon>Ecdysozoa</taxon>
        <taxon>Arthropoda</taxon>
        <taxon>Hexapoda</taxon>
        <taxon>Collembola</taxon>
        <taxon>Entomobryomorpha</taxon>
        <taxon>Isotomoidea</taxon>
        <taxon>Isotomidae</taxon>
        <taxon>Proisotominae</taxon>
        <taxon>Folsomia</taxon>
    </lineage>
</organism>
<evidence type="ECO:0000313" key="1">
    <source>
        <dbReference type="EMBL" id="OXA54788.1"/>
    </source>
</evidence>
<keyword evidence="2" id="KW-1185">Reference proteome</keyword>
<protein>
    <submittedName>
        <fullName evidence="1">Ankyrin repeat, SAM and basic leucine zipper domain-containing protein 1</fullName>
    </submittedName>
</protein>
<dbReference type="EMBL" id="LNIX01000005">
    <property type="protein sequence ID" value="OXA54788.1"/>
    <property type="molecule type" value="Genomic_DNA"/>
</dbReference>
<sequence>MCMPFNPLTGLLTPMVDRFLAHFLKPVGMGTMCPVKMTRLDAGRNQAEACQTVPYCIHCKWNDVIIPTMDKCQMCQDEINTRQENETDKISLLKHACKLHGKLEDVEKCVQLIRNLDPILIGT</sequence>
<proteinExistence type="predicted"/>
<accession>A0A226EC52</accession>
<gene>
    <name evidence="1" type="ORF">Fcan01_11295</name>
</gene>
<comment type="caution">
    <text evidence="1">The sequence shown here is derived from an EMBL/GenBank/DDBJ whole genome shotgun (WGS) entry which is preliminary data.</text>
</comment>
<name>A0A226EC52_FOLCA</name>
<dbReference type="AlphaFoldDB" id="A0A226EC52"/>
<evidence type="ECO:0000313" key="2">
    <source>
        <dbReference type="Proteomes" id="UP000198287"/>
    </source>
</evidence>